<dbReference type="SUPFAM" id="SSF53448">
    <property type="entry name" value="Nucleotide-diphospho-sugar transferases"/>
    <property type="match status" value="1"/>
</dbReference>
<dbReference type="EC" id="2.4.-.-" evidence="5"/>
<feature type="transmembrane region" description="Helical" evidence="4">
    <location>
        <begin position="324"/>
        <end position="344"/>
    </location>
</feature>
<sequence length="464" mass="52786">MVIIVYSVMLILSLIELKKVMQLDKYVIDEEDLAYTYSKPVSIIVPVYNEEIGVIDTVSSLLCLQYPQLEVIVVNDGSTDETQERMIQHFQMEKTNKVIRMQLPSEQMTSIYQSIIHPNLLLVTKENGGKADALNAGINVAKYPYFCSIDGDSVLETTSLLRVMKPIVSSNDEVIAAGGSVRVANGFDIQLGAVMHTTLSGNALVIMQVIEYLRAFFLGRIALSKFNLVLIISGAFSVFEKKWVIAAGGYSKNTTGEDMELVVRLHRLIKEKKIKKRIEFVPDPVCWTEAPETVQDLRKQRRRWHQGLAGSLWKHKEMTFNPKYGVIGMIAFPYFWIIECLGPIIELGGYLYLILSFLAGDIYVELTILLSLLFILYGGVFSIASVLLEAWSIDSYPKVKDIAKMMIFSLTEAFWYRPLTLLWRLEGILFFLIKRNDWGYMKRKGLSRKKDEHHFDSEKMNSAG</sequence>
<keyword evidence="4" id="KW-0812">Transmembrane</keyword>
<evidence type="ECO:0000256" key="3">
    <source>
        <dbReference type="ARBA" id="ARBA00022679"/>
    </source>
</evidence>
<dbReference type="PANTHER" id="PTHR43630:SF1">
    <property type="entry name" value="POLY-BETA-1,6-N-ACETYL-D-GLUCOSAMINE SYNTHASE"/>
    <property type="match status" value="1"/>
</dbReference>
<comment type="similarity">
    <text evidence="1">Belongs to the glycosyltransferase 2 family.</text>
</comment>
<gene>
    <name evidence="5" type="ORF">QYG89_14600</name>
</gene>
<dbReference type="RefSeq" id="WP_404318603.1">
    <property type="nucleotide sequence ID" value="NZ_JAUIYO010000016.1"/>
</dbReference>
<dbReference type="Pfam" id="PF13641">
    <property type="entry name" value="Glyco_tranf_2_3"/>
    <property type="match status" value="1"/>
</dbReference>
<keyword evidence="3 5" id="KW-0808">Transferase</keyword>
<dbReference type="InterPro" id="IPR029044">
    <property type="entry name" value="Nucleotide-diphossugar_trans"/>
</dbReference>
<reference evidence="5 6" key="1">
    <citation type="submission" date="2023-07" db="EMBL/GenBank/DDBJ databases">
        <title>Bacillus lucianemedeirus sp. nov, a new species isolated from an immunobiological production facility.</title>
        <authorList>
            <person name="Costa L.V."/>
            <person name="Miranda R.V.S.L."/>
            <person name="Brandao M.L.L."/>
            <person name="Reis C.M.F."/>
            <person name="Frazao A.M."/>
            <person name="Cruz F.V."/>
            <person name="Baio P.V.P."/>
            <person name="Veras J.F.C."/>
            <person name="Ramos J.N."/>
            <person name="Vieira V."/>
        </authorList>
    </citation>
    <scope>NUCLEOTIDE SEQUENCE [LARGE SCALE GENOMIC DNA]</scope>
    <source>
        <strain evidence="5 6">B190/17</strain>
    </source>
</reference>
<dbReference type="GO" id="GO:0016757">
    <property type="term" value="F:glycosyltransferase activity"/>
    <property type="evidence" value="ECO:0007669"/>
    <property type="project" value="UniProtKB-KW"/>
</dbReference>
<dbReference type="Gene3D" id="3.90.550.10">
    <property type="entry name" value="Spore Coat Polysaccharide Biosynthesis Protein SpsA, Chain A"/>
    <property type="match status" value="1"/>
</dbReference>
<dbReference type="EMBL" id="JAUIYO010000016">
    <property type="protein sequence ID" value="MFK2826882.1"/>
    <property type="molecule type" value="Genomic_DNA"/>
</dbReference>
<evidence type="ECO:0000313" key="5">
    <source>
        <dbReference type="EMBL" id="MFK2826882.1"/>
    </source>
</evidence>
<keyword evidence="4" id="KW-1133">Transmembrane helix</keyword>
<name>A0ABW8IBN3_9BACI</name>
<accession>A0ABW8IBN3</accession>
<evidence type="ECO:0000313" key="6">
    <source>
        <dbReference type="Proteomes" id="UP001619911"/>
    </source>
</evidence>
<dbReference type="CDD" id="cd06423">
    <property type="entry name" value="CESA_like"/>
    <property type="match status" value="1"/>
</dbReference>
<comment type="caution">
    <text evidence="5">The sequence shown here is derived from an EMBL/GenBank/DDBJ whole genome shotgun (WGS) entry which is preliminary data.</text>
</comment>
<organism evidence="5 6">
    <name type="scientific">Bacillus lumedeiriae</name>
    <dbReference type="NCBI Taxonomy" id="3058829"/>
    <lineage>
        <taxon>Bacteria</taxon>
        <taxon>Bacillati</taxon>
        <taxon>Bacillota</taxon>
        <taxon>Bacilli</taxon>
        <taxon>Bacillales</taxon>
        <taxon>Bacillaceae</taxon>
        <taxon>Bacillus</taxon>
    </lineage>
</organism>
<feature type="transmembrane region" description="Helical" evidence="4">
    <location>
        <begin position="413"/>
        <end position="433"/>
    </location>
</feature>
<keyword evidence="4" id="KW-0472">Membrane</keyword>
<keyword evidence="2 5" id="KW-0328">Glycosyltransferase</keyword>
<keyword evidence="6" id="KW-1185">Reference proteome</keyword>
<proteinExistence type="inferred from homology"/>
<dbReference type="Proteomes" id="UP001619911">
    <property type="component" value="Unassembled WGS sequence"/>
</dbReference>
<feature type="transmembrane region" description="Helical" evidence="4">
    <location>
        <begin position="373"/>
        <end position="393"/>
    </location>
</feature>
<evidence type="ECO:0000256" key="1">
    <source>
        <dbReference type="ARBA" id="ARBA00006739"/>
    </source>
</evidence>
<evidence type="ECO:0000256" key="2">
    <source>
        <dbReference type="ARBA" id="ARBA00022676"/>
    </source>
</evidence>
<protein>
    <submittedName>
        <fullName evidence="5">Glycosyltransferase</fullName>
        <ecNumber evidence="5">2.4.-.-</ecNumber>
    </submittedName>
</protein>
<dbReference type="PANTHER" id="PTHR43630">
    <property type="entry name" value="POLY-BETA-1,6-N-ACETYL-D-GLUCOSAMINE SYNTHASE"/>
    <property type="match status" value="1"/>
</dbReference>
<evidence type="ECO:0000256" key="4">
    <source>
        <dbReference type="SAM" id="Phobius"/>
    </source>
</evidence>